<reference evidence="2 3" key="2">
    <citation type="submission" date="2019-09" db="EMBL/GenBank/DDBJ databases">
        <authorList>
            <person name="Jin C."/>
        </authorList>
    </citation>
    <scope>NUCLEOTIDE SEQUENCE [LARGE SCALE GENOMIC DNA]</scope>
    <source>
        <strain evidence="2 3">BN140078</strain>
    </source>
</reference>
<feature type="domain" description="eCIS core" evidence="1">
    <location>
        <begin position="111"/>
        <end position="185"/>
    </location>
</feature>
<evidence type="ECO:0000313" key="3">
    <source>
        <dbReference type="Proteomes" id="UP000324611"/>
    </source>
</evidence>
<accession>A0A5B2VGT5</accession>
<organism evidence="2 3">
    <name type="scientific">Chitinophaga agrisoli</name>
    <dbReference type="NCBI Taxonomy" id="2607653"/>
    <lineage>
        <taxon>Bacteria</taxon>
        <taxon>Pseudomonadati</taxon>
        <taxon>Bacteroidota</taxon>
        <taxon>Chitinophagia</taxon>
        <taxon>Chitinophagales</taxon>
        <taxon>Chitinophagaceae</taxon>
        <taxon>Chitinophaga</taxon>
    </lineage>
</organism>
<reference evidence="2 3" key="1">
    <citation type="submission" date="2019-09" db="EMBL/GenBank/DDBJ databases">
        <title>Chitinophaga ginsengihumi sp. nov., isolated from soil of ginseng rhizosphere.</title>
        <authorList>
            <person name="Lee J."/>
        </authorList>
    </citation>
    <scope>NUCLEOTIDE SEQUENCE [LARGE SCALE GENOMIC DNA]</scope>
    <source>
        <strain evidence="2 3">BN140078</strain>
    </source>
</reference>
<dbReference type="AlphaFoldDB" id="A0A5B2VGT5"/>
<comment type="caution">
    <text evidence="2">The sequence shown here is derived from an EMBL/GenBank/DDBJ whole genome shotgun (WGS) entry which is preliminary data.</text>
</comment>
<sequence>MEHHTKPQPANDIRPAATNVQATPASFQRIMPQLTVGPVDDPYERQADAMADQVMRKAEPFAIQRKCAHCEEEEKAQRMPFIQRQANGDSAPASEAVTQGIHSSAGQGQALATDTRSFMESRLGADFSGVRVHTDSQAAELNQELQAKAFTVGKDIWFNSGNYQPGSTEGQHLLAHELTHVLQQSPAIQRKEDPKAVTEACLKNKDSILPGKTGLVGAIDRDLMLEAMLGSERAEIEAAIRKDPAAHLFVCEYGMTAIAALIETSQGKTFNVPAARKEATDPTNKEHYSRKSLSGWRIADRRKEQLRSSADDLGGWAERQHKGNKDIPTASAALNMPAAQVADITAMIHSVEQLSRSFGNLSPMIEKGQQQLDDIFNSFKALGDARITEDYGTEVIDGLEKTDALIDAVGRTIFSISAGRTDLDTLLTAVSGIKQDSKTIQDNARQERRALVNGGSPDFSSVKSSINQVRRGSLKDLREAYKQATQSLPDIFKHAEPLLFVLRYFRALNDPKATPPSEADMKKFKDSIAIIETSPFFGGGPVNVGADLMKSVIGFISRQVNMRLQMQSGTGALPGMIPTLSEAQAYFATLDKPGISNAVVRKAYTDFATAWFQHRVITTPADMAVDAVDDVFKMPPSIAGARSIVCSGYAQMGAALMLKAGANRSITFTTAVRASDEQIKANQISDGHAIAKITRQGKSFFITNYLTADTETEAMNVAWQFPNLPLHKATGPTNKASLDALVAKLAKKM</sequence>
<protein>
    <submittedName>
        <fullName evidence="2">DUF4157 domain-containing protein</fullName>
    </submittedName>
</protein>
<dbReference type="Proteomes" id="UP000324611">
    <property type="component" value="Unassembled WGS sequence"/>
</dbReference>
<evidence type="ECO:0000313" key="2">
    <source>
        <dbReference type="EMBL" id="KAA2238783.1"/>
    </source>
</evidence>
<dbReference type="RefSeq" id="WP_149839962.1">
    <property type="nucleotide sequence ID" value="NZ_VUOC01000004.1"/>
</dbReference>
<dbReference type="InterPro" id="IPR025295">
    <property type="entry name" value="eCIS_core_dom"/>
</dbReference>
<evidence type="ECO:0000259" key="1">
    <source>
        <dbReference type="Pfam" id="PF13699"/>
    </source>
</evidence>
<proteinExistence type="predicted"/>
<dbReference type="EMBL" id="VUOC01000004">
    <property type="protein sequence ID" value="KAA2238783.1"/>
    <property type="molecule type" value="Genomic_DNA"/>
</dbReference>
<keyword evidence="3" id="KW-1185">Reference proteome</keyword>
<gene>
    <name evidence="2" type="ORF">F0L74_21445</name>
</gene>
<name>A0A5B2VGT5_9BACT</name>
<dbReference type="Pfam" id="PF13699">
    <property type="entry name" value="eCIS_core"/>
    <property type="match status" value="1"/>
</dbReference>